<organism evidence="6 7">
    <name type="scientific">Jatrophihabitans endophyticus</name>
    <dbReference type="NCBI Taxonomy" id="1206085"/>
    <lineage>
        <taxon>Bacteria</taxon>
        <taxon>Bacillati</taxon>
        <taxon>Actinomycetota</taxon>
        <taxon>Actinomycetes</taxon>
        <taxon>Jatrophihabitantales</taxon>
        <taxon>Jatrophihabitantaceae</taxon>
        <taxon>Jatrophihabitans</taxon>
    </lineage>
</organism>
<name>A0A1M5IL19_9ACTN</name>
<evidence type="ECO:0000256" key="3">
    <source>
        <dbReference type="ARBA" id="ARBA00023002"/>
    </source>
</evidence>
<dbReference type="PRINTS" id="PR00081">
    <property type="entry name" value="GDHRDH"/>
</dbReference>
<sequence length="253" mass="26314">MPLALVTGASAGLGAEFADQLAAAGHDLVLVARDAGRLAAAQHALSAAHGVAVEVLAADLVTDAGCDAVAQRLARGDVDVLVNNAGVGTYAAFGEADLAREEAQLDLNVRAVLRLTHAAVRAMTERGSGRVVNVSSVAGFVPRPGNATYSASKAWVTTFSEALALQTAGTGVRVTAVCPGFTHTEFHDRAQADMGHVPARMWLDARDVVREGLADAFAGKPVSVPSRRYQVLVTAARTIPRPLLRRIMGARGY</sequence>
<dbReference type="Gene3D" id="3.40.50.720">
    <property type="entry name" value="NAD(P)-binding Rossmann-like Domain"/>
    <property type="match status" value="1"/>
</dbReference>
<evidence type="ECO:0000256" key="2">
    <source>
        <dbReference type="ARBA" id="ARBA00022857"/>
    </source>
</evidence>
<dbReference type="STRING" id="1206085.SAMN05443575_1932"/>
<keyword evidence="2" id="KW-0521">NADP</keyword>
<evidence type="ECO:0000259" key="5">
    <source>
        <dbReference type="SMART" id="SM00822"/>
    </source>
</evidence>
<evidence type="ECO:0000256" key="4">
    <source>
        <dbReference type="RuleBase" id="RU000363"/>
    </source>
</evidence>
<dbReference type="GO" id="GO:0016491">
    <property type="term" value="F:oxidoreductase activity"/>
    <property type="evidence" value="ECO:0007669"/>
    <property type="project" value="UniProtKB-KW"/>
</dbReference>
<gene>
    <name evidence="6" type="ORF">SAMN05443575_1932</name>
</gene>
<dbReference type="RefSeq" id="WP_073389077.1">
    <property type="nucleotide sequence ID" value="NZ_FQVU01000002.1"/>
</dbReference>
<dbReference type="InterPro" id="IPR002347">
    <property type="entry name" value="SDR_fam"/>
</dbReference>
<evidence type="ECO:0000313" key="6">
    <source>
        <dbReference type="EMBL" id="SHG29054.1"/>
    </source>
</evidence>
<comment type="similarity">
    <text evidence="1 4">Belongs to the short-chain dehydrogenases/reductases (SDR) family.</text>
</comment>
<dbReference type="SUPFAM" id="SSF51735">
    <property type="entry name" value="NAD(P)-binding Rossmann-fold domains"/>
    <property type="match status" value="1"/>
</dbReference>
<dbReference type="PIRSF" id="PIRSF000126">
    <property type="entry name" value="11-beta-HSD1"/>
    <property type="match status" value="1"/>
</dbReference>
<dbReference type="Pfam" id="PF00106">
    <property type="entry name" value="adh_short"/>
    <property type="match status" value="1"/>
</dbReference>
<proteinExistence type="inferred from homology"/>
<accession>A0A1M5IL19</accession>
<dbReference type="GO" id="GO:0005829">
    <property type="term" value="C:cytosol"/>
    <property type="evidence" value="ECO:0007669"/>
    <property type="project" value="TreeGrafter"/>
</dbReference>
<dbReference type="AlphaFoldDB" id="A0A1M5IL19"/>
<dbReference type="PANTHER" id="PTHR43391">
    <property type="entry name" value="RETINOL DEHYDROGENASE-RELATED"/>
    <property type="match status" value="1"/>
</dbReference>
<dbReference type="PANTHER" id="PTHR43391:SF14">
    <property type="entry name" value="DEHYDROGENASE_REDUCTASE SDR FAMILY PROTEIN 7-LIKE"/>
    <property type="match status" value="1"/>
</dbReference>
<feature type="domain" description="Ketoreductase" evidence="5">
    <location>
        <begin position="2"/>
        <end position="184"/>
    </location>
</feature>
<protein>
    <recommendedName>
        <fullName evidence="5">Ketoreductase domain-containing protein</fullName>
    </recommendedName>
</protein>
<reference evidence="6 7" key="1">
    <citation type="submission" date="2016-11" db="EMBL/GenBank/DDBJ databases">
        <authorList>
            <person name="Jaros S."/>
            <person name="Januszkiewicz K."/>
            <person name="Wedrychowicz H."/>
        </authorList>
    </citation>
    <scope>NUCLEOTIDE SEQUENCE [LARGE SCALE GENOMIC DNA]</scope>
    <source>
        <strain evidence="6 7">DSM 45627</strain>
    </source>
</reference>
<dbReference type="Proteomes" id="UP000186132">
    <property type="component" value="Unassembled WGS sequence"/>
</dbReference>
<dbReference type="EMBL" id="FQVU01000002">
    <property type="protein sequence ID" value="SHG29054.1"/>
    <property type="molecule type" value="Genomic_DNA"/>
</dbReference>
<dbReference type="InterPro" id="IPR036291">
    <property type="entry name" value="NAD(P)-bd_dom_sf"/>
</dbReference>
<dbReference type="SMART" id="SM00822">
    <property type="entry name" value="PKS_KR"/>
    <property type="match status" value="1"/>
</dbReference>
<dbReference type="OrthoDB" id="9797538at2"/>
<dbReference type="CDD" id="cd05233">
    <property type="entry name" value="SDR_c"/>
    <property type="match status" value="1"/>
</dbReference>
<dbReference type="PRINTS" id="PR00080">
    <property type="entry name" value="SDRFAMILY"/>
</dbReference>
<keyword evidence="7" id="KW-1185">Reference proteome</keyword>
<dbReference type="InterPro" id="IPR057326">
    <property type="entry name" value="KR_dom"/>
</dbReference>
<keyword evidence="3" id="KW-0560">Oxidoreductase</keyword>
<evidence type="ECO:0000313" key="7">
    <source>
        <dbReference type="Proteomes" id="UP000186132"/>
    </source>
</evidence>
<evidence type="ECO:0000256" key="1">
    <source>
        <dbReference type="ARBA" id="ARBA00006484"/>
    </source>
</evidence>